<keyword evidence="3" id="KW-0560">Oxidoreductase</keyword>
<reference evidence="3 4" key="1">
    <citation type="journal article" date="2017" name="Genome Biol. Evol.">
        <title>Phytophthora megakarya and P. palmivora, closely related causal agents of cacao black pod rot, underwent increases in genome sizes and gene numbers by different mechanisms.</title>
        <authorList>
            <person name="Ali S.S."/>
            <person name="Shao J."/>
            <person name="Lary D.J."/>
            <person name="Kronmiller B."/>
            <person name="Shen D."/>
            <person name="Strem M.D."/>
            <person name="Amoako-Attah I."/>
            <person name="Akrofi A.Y."/>
            <person name="Begoude B.A."/>
            <person name="Ten Hoopen G.M."/>
            <person name="Coulibaly K."/>
            <person name="Kebe B.I."/>
            <person name="Melnick R.L."/>
            <person name="Guiltinan M.J."/>
            <person name="Tyler B.M."/>
            <person name="Meinhardt L.W."/>
            <person name="Bailey B.A."/>
        </authorList>
    </citation>
    <scope>NUCLEOTIDE SEQUENCE [LARGE SCALE GENOMIC DNA]</scope>
    <source>
        <strain evidence="4">sbr112.9</strain>
    </source>
</reference>
<sequence length="132" mass="14653">MVKTLSIIVAATITAVTLTNSALAHQMNTRRALSSEQRKLFVANAKHALGDCANTEPMRKLQEHAVTRRTETVESLRRERRQRRQRRLDVDTVVATNHESSLTGVTADTSSSVLFGDEVACVLEPEVTYGPY</sequence>
<evidence type="ECO:0000256" key="2">
    <source>
        <dbReference type="SAM" id="SignalP"/>
    </source>
</evidence>
<dbReference type="PANTHER" id="PTHR34315">
    <property type="match status" value="1"/>
</dbReference>
<name>A0A2P4X670_9STRA</name>
<gene>
    <name evidence="3" type="ORF">PHPALM_30020</name>
</gene>
<organism evidence="3 4">
    <name type="scientific">Phytophthora palmivora</name>
    <dbReference type="NCBI Taxonomy" id="4796"/>
    <lineage>
        <taxon>Eukaryota</taxon>
        <taxon>Sar</taxon>
        <taxon>Stramenopiles</taxon>
        <taxon>Oomycota</taxon>
        <taxon>Peronosporomycetes</taxon>
        <taxon>Peronosporales</taxon>
        <taxon>Peronosporaceae</taxon>
        <taxon>Phytophthora</taxon>
    </lineage>
</organism>
<keyword evidence="4" id="KW-1185">Reference proteome</keyword>
<evidence type="ECO:0000256" key="1">
    <source>
        <dbReference type="SAM" id="MobiDB-lite"/>
    </source>
</evidence>
<keyword evidence="2" id="KW-0732">Signal</keyword>
<feature type="signal peptide" evidence="2">
    <location>
        <begin position="1"/>
        <end position="24"/>
    </location>
</feature>
<feature type="region of interest" description="Disordered" evidence="1">
    <location>
        <begin position="60"/>
        <end position="87"/>
    </location>
</feature>
<feature type="compositionally biased region" description="Basic and acidic residues" evidence="1">
    <location>
        <begin position="60"/>
        <end position="77"/>
    </location>
</feature>
<feature type="chain" id="PRO_5015114527" evidence="2">
    <location>
        <begin position="25"/>
        <end position="132"/>
    </location>
</feature>
<keyword evidence="3" id="KW-0223">Dioxygenase</keyword>
<dbReference type="OrthoDB" id="143558at2759"/>
<evidence type="ECO:0000313" key="3">
    <source>
        <dbReference type="EMBL" id="POM61032.1"/>
    </source>
</evidence>
<dbReference type="Proteomes" id="UP000237271">
    <property type="component" value="Unassembled WGS sequence"/>
</dbReference>
<dbReference type="EMBL" id="NCKW01016402">
    <property type="protein sequence ID" value="POM61032.1"/>
    <property type="molecule type" value="Genomic_DNA"/>
</dbReference>
<evidence type="ECO:0000313" key="4">
    <source>
        <dbReference type="Proteomes" id="UP000237271"/>
    </source>
</evidence>
<protein>
    <submittedName>
        <fullName evidence="3">Extracellular dioxygenase</fullName>
    </submittedName>
</protein>
<proteinExistence type="predicted"/>
<accession>A0A2P4X670</accession>
<dbReference type="GO" id="GO:0051213">
    <property type="term" value="F:dioxygenase activity"/>
    <property type="evidence" value="ECO:0007669"/>
    <property type="project" value="UniProtKB-KW"/>
</dbReference>
<dbReference type="AlphaFoldDB" id="A0A2P4X670"/>
<comment type="caution">
    <text evidence="3">The sequence shown here is derived from an EMBL/GenBank/DDBJ whole genome shotgun (WGS) entry which is preliminary data.</text>
</comment>
<dbReference type="PANTHER" id="PTHR34315:SF1">
    <property type="entry name" value="INTRADIOL RING-CLEAVAGE DIOXYGENASES DOMAIN-CONTAINING PROTEIN-RELATED"/>
    <property type="match status" value="1"/>
</dbReference>